<feature type="domain" description="Major facilitator superfamily (MFS) profile" evidence="10">
    <location>
        <begin position="78"/>
        <end position="568"/>
    </location>
</feature>
<dbReference type="InterPro" id="IPR011701">
    <property type="entry name" value="MFS"/>
</dbReference>
<proteinExistence type="inferred from homology"/>
<dbReference type="EMBL" id="KI966429">
    <property type="protein sequence ID" value="EWC45221.1"/>
    <property type="molecule type" value="Genomic_DNA"/>
</dbReference>
<dbReference type="Proteomes" id="UP000024837">
    <property type="component" value="Unassembled WGS sequence"/>
</dbReference>
<dbReference type="SUPFAM" id="SSF103473">
    <property type="entry name" value="MFS general substrate transporter"/>
    <property type="match status" value="1"/>
</dbReference>
<evidence type="ECO:0000256" key="8">
    <source>
        <dbReference type="SAM" id="MobiDB-lite"/>
    </source>
</evidence>
<feature type="transmembrane region" description="Helical" evidence="9">
    <location>
        <begin position="112"/>
        <end position="131"/>
    </location>
</feature>
<evidence type="ECO:0000259" key="10">
    <source>
        <dbReference type="PROSITE" id="PS50850"/>
    </source>
</evidence>
<gene>
    <name evidence="11" type="ORF">DRE_05948</name>
</gene>
<evidence type="ECO:0000256" key="4">
    <source>
        <dbReference type="ARBA" id="ARBA00022475"/>
    </source>
</evidence>
<reference evidence="11 12" key="1">
    <citation type="submission" date="2013-05" db="EMBL/GenBank/DDBJ databases">
        <title>Drechslerella stenobrocha genome reveals carnivorous origination and mechanical trapping mechanism of predatory fungi.</title>
        <authorList>
            <person name="Liu X."/>
            <person name="Zhang W."/>
            <person name="Liu K."/>
        </authorList>
    </citation>
    <scope>NUCLEOTIDE SEQUENCE [LARGE SCALE GENOMIC DNA]</scope>
    <source>
        <strain evidence="11 12">248</strain>
    </source>
</reference>
<dbReference type="GO" id="GO:0022857">
    <property type="term" value="F:transmembrane transporter activity"/>
    <property type="evidence" value="ECO:0007669"/>
    <property type="project" value="InterPro"/>
</dbReference>
<feature type="transmembrane region" description="Helical" evidence="9">
    <location>
        <begin position="370"/>
        <end position="396"/>
    </location>
</feature>
<feature type="transmembrane region" description="Helical" evidence="9">
    <location>
        <begin position="267"/>
        <end position="286"/>
    </location>
</feature>
<feature type="transmembrane region" description="Helical" evidence="9">
    <location>
        <begin position="201"/>
        <end position="222"/>
    </location>
</feature>
<dbReference type="Gene3D" id="1.20.1250.20">
    <property type="entry name" value="MFS general substrate transporter like domains"/>
    <property type="match status" value="1"/>
</dbReference>
<dbReference type="PRINTS" id="PR01036">
    <property type="entry name" value="TCRTETB"/>
</dbReference>
<dbReference type="Gene3D" id="1.20.1720.10">
    <property type="entry name" value="Multidrug resistance protein D"/>
    <property type="match status" value="1"/>
</dbReference>
<dbReference type="InterPro" id="IPR004638">
    <property type="entry name" value="EmrB-like"/>
</dbReference>
<keyword evidence="12" id="KW-1185">Reference proteome</keyword>
<dbReference type="PROSITE" id="PS50850">
    <property type="entry name" value="MFS"/>
    <property type="match status" value="1"/>
</dbReference>
<feature type="transmembrane region" description="Helical" evidence="9">
    <location>
        <begin position="464"/>
        <end position="488"/>
    </location>
</feature>
<keyword evidence="7 9" id="KW-0472">Membrane</keyword>
<feature type="transmembrane region" description="Helical" evidence="9">
    <location>
        <begin position="298"/>
        <end position="317"/>
    </location>
</feature>
<evidence type="ECO:0000256" key="6">
    <source>
        <dbReference type="ARBA" id="ARBA00022989"/>
    </source>
</evidence>
<keyword evidence="4" id="KW-1003">Cell membrane</keyword>
<evidence type="ECO:0000313" key="11">
    <source>
        <dbReference type="EMBL" id="EWC45221.1"/>
    </source>
</evidence>
<protein>
    <recommendedName>
        <fullName evidence="10">Major facilitator superfamily (MFS) profile domain-containing protein</fullName>
    </recommendedName>
</protein>
<evidence type="ECO:0000256" key="1">
    <source>
        <dbReference type="ARBA" id="ARBA00004651"/>
    </source>
</evidence>
<feature type="region of interest" description="Disordered" evidence="8">
    <location>
        <begin position="583"/>
        <end position="605"/>
    </location>
</feature>
<evidence type="ECO:0000256" key="2">
    <source>
        <dbReference type="ARBA" id="ARBA00007520"/>
    </source>
</evidence>
<name>W7HMJ9_9PEZI</name>
<keyword evidence="3" id="KW-0813">Transport</keyword>
<evidence type="ECO:0000256" key="3">
    <source>
        <dbReference type="ARBA" id="ARBA00022448"/>
    </source>
</evidence>
<dbReference type="HOGENOM" id="CLU_000960_22_0_1"/>
<evidence type="ECO:0000313" key="12">
    <source>
        <dbReference type="Proteomes" id="UP000024837"/>
    </source>
</evidence>
<keyword evidence="6 9" id="KW-1133">Transmembrane helix</keyword>
<accession>W7HMJ9</accession>
<feature type="transmembrane region" description="Helical" evidence="9">
    <location>
        <begin position="168"/>
        <end position="189"/>
    </location>
</feature>
<dbReference type="GO" id="GO:0005886">
    <property type="term" value="C:plasma membrane"/>
    <property type="evidence" value="ECO:0007669"/>
    <property type="project" value="UniProtKB-SubCell"/>
</dbReference>
<feature type="compositionally biased region" description="Polar residues" evidence="8">
    <location>
        <begin position="33"/>
        <end position="44"/>
    </location>
</feature>
<feature type="transmembrane region" description="Helical" evidence="9">
    <location>
        <begin position="338"/>
        <end position="358"/>
    </location>
</feature>
<organism evidence="11 12">
    <name type="scientific">Drechslerella stenobrocha 248</name>
    <dbReference type="NCBI Taxonomy" id="1043628"/>
    <lineage>
        <taxon>Eukaryota</taxon>
        <taxon>Fungi</taxon>
        <taxon>Dikarya</taxon>
        <taxon>Ascomycota</taxon>
        <taxon>Pezizomycotina</taxon>
        <taxon>Orbiliomycetes</taxon>
        <taxon>Orbiliales</taxon>
        <taxon>Orbiliaceae</taxon>
        <taxon>Drechslerella</taxon>
    </lineage>
</organism>
<feature type="transmembrane region" description="Helical" evidence="9">
    <location>
        <begin position="228"/>
        <end position="251"/>
    </location>
</feature>
<dbReference type="InterPro" id="IPR020846">
    <property type="entry name" value="MFS_dom"/>
</dbReference>
<dbReference type="FunFam" id="1.20.1250.20:FF:000196">
    <property type="entry name" value="MFS toxin efflux pump (AflT)"/>
    <property type="match status" value="1"/>
</dbReference>
<feature type="transmembrane region" description="Helical" evidence="9">
    <location>
        <begin position="76"/>
        <end position="100"/>
    </location>
</feature>
<evidence type="ECO:0000256" key="7">
    <source>
        <dbReference type="ARBA" id="ARBA00023136"/>
    </source>
</evidence>
<dbReference type="InterPro" id="IPR036259">
    <property type="entry name" value="MFS_trans_sf"/>
</dbReference>
<feature type="transmembrane region" description="Helical" evidence="9">
    <location>
        <begin position="143"/>
        <end position="162"/>
    </location>
</feature>
<dbReference type="CDD" id="cd17502">
    <property type="entry name" value="MFS_Azr1_MDR_like"/>
    <property type="match status" value="1"/>
</dbReference>
<feature type="transmembrane region" description="Helical" evidence="9">
    <location>
        <begin position="432"/>
        <end position="452"/>
    </location>
</feature>
<dbReference type="Pfam" id="PF07690">
    <property type="entry name" value="MFS_1"/>
    <property type="match status" value="1"/>
</dbReference>
<dbReference type="AlphaFoldDB" id="W7HMJ9"/>
<feature type="transmembrane region" description="Helical" evidence="9">
    <location>
        <begin position="545"/>
        <end position="563"/>
    </location>
</feature>
<comment type="similarity">
    <text evidence="2">Belongs to the major facilitator superfamily. TCR/Tet family.</text>
</comment>
<keyword evidence="5 9" id="KW-0812">Transmembrane</keyword>
<feature type="region of interest" description="Disordered" evidence="8">
    <location>
        <begin position="1"/>
        <end position="53"/>
    </location>
</feature>
<dbReference type="PANTHER" id="PTHR23501:SF102">
    <property type="entry name" value="DRUG TRANSPORTER, PUTATIVE (AFU_ORTHOLOGUE AFUA_3G08530)-RELATED"/>
    <property type="match status" value="1"/>
</dbReference>
<dbReference type="OrthoDB" id="10021397at2759"/>
<comment type="subcellular location">
    <subcellularLocation>
        <location evidence="1">Cell membrane</location>
        <topology evidence="1">Multi-pass membrane protein</topology>
    </subcellularLocation>
</comment>
<evidence type="ECO:0000256" key="5">
    <source>
        <dbReference type="ARBA" id="ARBA00022692"/>
    </source>
</evidence>
<dbReference type="PANTHER" id="PTHR23501">
    <property type="entry name" value="MAJOR FACILITATOR SUPERFAMILY"/>
    <property type="match status" value="1"/>
</dbReference>
<sequence length="605" mass="64561">MHNDEKELELPPNAEATGDSPRMFMASDEIESVENSNSTGSDPESSGKDVDTFNGPVLQPVTSAMSHEAADTKTKMIIVVALCANLFLSALDQTIVSTALPAIVEDLGSGVAYSWVGSSYLIASSAFIPSWGKFSDIWGRKPVIMVASVIFLVGSIASSAAYNMATLVAGRTVQGLGGGGIIVLVNITISDIVTIRERGKYLAAVGATWALASAIGPILGGVFATSATWRWCFIINIPVGIIAMIIIAYYLRLHSPKISVIEGLKRVDWLGTFFAVVGTTLFLTGLDFGGVTAPWDSALVLCCMIIGGFLLAVFVVVEWKFAKNPIMPPRVFGNRTNAASYMVCFLHAQVFFAGAFYIPLYFQSALGKTALVSGVLFLPFVCILSVGSVVTGFIIAKTGKFRPVMQVGLAIMVAGVGVFVDWDRNSSTVKIIFYQLIAGLGVGPMFQAPLIAIHSTMEPQDIGVATGAFAFVRNLAGAVGVSLGAVIFSNEFIRKIPSLLAHITPETAILLSGNGATSSTEAVRRLPAEQRIPIQDAYAESLSTMWWYFFGVSVASFLFSLLVRQHTLSTKLQSIQPAKARKKKNQGAQIKTEKPVEVEVGNNVA</sequence>
<evidence type="ECO:0000256" key="9">
    <source>
        <dbReference type="SAM" id="Phobius"/>
    </source>
</evidence>
<feature type="transmembrane region" description="Helical" evidence="9">
    <location>
        <begin position="403"/>
        <end position="420"/>
    </location>
</feature>
<dbReference type="NCBIfam" id="TIGR00711">
    <property type="entry name" value="efflux_EmrB"/>
    <property type="match status" value="1"/>
</dbReference>